<organism evidence="2 3">
    <name type="scientific">Geodia barretti</name>
    <name type="common">Barrett's horny sponge</name>
    <dbReference type="NCBI Taxonomy" id="519541"/>
    <lineage>
        <taxon>Eukaryota</taxon>
        <taxon>Metazoa</taxon>
        <taxon>Porifera</taxon>
        <taxon>Demospongiae</taxon>
        <taxon>Heteroscleromorpha</taxon>
        <taxon>Tetractinellida</taxon>
        <taxon>Astrophorina</taxon>
        <taxon>Geodiidae</taxon>
        <taxon>Geodia</taxon>
    </lineage>
</organism>
<sequence length="375" mass="40102">MGDKLDGLASTLGESVSSVLGDQSLEPVPGQSVTLPRNVETRCTHYTHSSSALSDGAGVPGSHVAPSTIYRQSVYSPPLTIDMGTEEGDDGETGERCGGGVSGESLVTVARAGRAGIVSWPSEVGLAYTLGMGEVVLYGRTSRIQSVALEGGTGGSGGERVLGLRQLAEFSTNTHASASKESECMAWMVRHCAVLCLSRVCRTNRQLSVKDGLGGSAWSLLMQGHSTEEDSRVLEAYKMSQVYPDVDGPLLAMETATLSSPLLAHMADELARLLLPPDTDLLPPLPSKSPPKRQKQKAVKNDSPPKTTAKVDTRHKKGAWKPTHCGFTARTVGALQEIVEQDWRREMQKERGREEQELNQESLNALPSSLPTQKP</sequence>
<gene>
    <name evidence="2" type="ORF">GBAR_LOCUS20305</name>
</gene>
<dbReference type="Pfam" id="PF15877">
    <property type="entry name" value="TMEM232"/>
    <property type="match status" value="1"/>
</dbReference>
<feature type="compositionally biased region" description="Polar residues" evidence="1">
    <location>
        <begin position="359"/>
        <end position="375"/>
    </location>
</feature>
<evidence type="ECO:0000256" key="1">
    <source>
        <dbReference type="SAM" id="MobiDB-lite"/>
    </source>
</evidence>
<dbReference type="EMBL" id="CASHTH010002850">
    <property type="protein sequence ID" value="CAI8036202.1"/>
    <property type="molecule type" value="Genomic_DNA"/>
</dbReference>
<feature type="region of interest" description="Disordered" evidence="1">
    <location>
        <begin position="281"/>
        <end position="324"/>
    </location>
</feature>
<keyword evidence="3" id="KW-1185">Reference proteome</keyword>
<comment type="caution">
    <text evidence="2">The sequence shown here is derived from an EMBL/GenBank/DDBJ whole genome shotgun (WGS) entry which is preliminary data.</text>
</comment>
<proteinExistence type="predicted"/>
<reference evidence="2" key="1">
    <citation type="submission" date="2023-03" db="EMBL/GenBank/DDBJ databases">
        <authorList>
            <person name="Steffen K."/>
            <person name="Cardenas P."/>
        </authorList>
    </citation>
    <scope>NUCLEOTIDE SEQUENCE</scope>
</reference>
<dbReference type="PANTHER" id="PTHR28651:SF1">
    <property type="entry name" value="TRANSMEMBRANE PROTEIN 232"/>
    <property type="match status" value="1"/>
</dbReference>
<dbReference type="Proteomes" id="UP001174909">
    <property type="component" value="Unassembled WGS sequence"/>
</dbReference>
<feature type="compositionally biased region" description="Basic and acidic residues" evidence="1">
    <location>
        <begin position="343"/>
        <end position="356"/>
    </location>
</feature>
<evidence type="ECO:0000313" key="2">
    <source>
        <dbReference type="EMBL" id="CAI8036202.1"/>
    </source>
</evidence>
<evidence type="ECO:0000313" key="3">
    <source>
        <dbReference type="Proteomes" id="UP001174909"/>
    </source>
</evidence>
<dbReference type="AlphaFoldDB" id="A0AA35SVM3"/>
<dbReference type="PANTHER" id="PTHR28651">
    <property type="entry name" value="TRANSMEMBRANE PROTEIN 232"/>
    <property type="match status" value="1"/>
</dbReference>
<accession>A0AA35SVM3</accession>
<feature type="region of interest" description="Disordered" evidence="1">
    <location>
        <begin position="343"/>
        <end position="375"/>
    </location>
</feature>
<name>A0AA35SVM3_GEOBA</name>
<dbReference type="InterPro" id="IPR031747">
    <property type="entry name" value="TMEM232"/>
</dbReference>
<protein>
    <submittedName>
        <fullName evidence="2">Uncharacterized protein</fullName>
    </submittedName>
</protein>